<dbReference type="PANTHER" id="PTHR47739:SF1">
    <property type="entry name" value="TRNA1(VAL) (ADENINE(37)-N6)-METHYLTRANSFERASE"/>
    <property type="match status" value="1"/>
</dbReference>
<keyword evidence="2" id="KW-0808">Transferase</keyword>
<dbReference type="PANTHER" id="PTHR47739">
    <property type="entry name" value="TRNA1(VAL) (ADENINE(37)-N6)-METHYLTRANSFERASE"/>
    <property type="match status" value="1"/>
</dbReference>
<gene>
    <name evidence="2" type="ORF">WR164_09380</name>
</gene>
<comment type="caution">
    <text evidence="2">The sequence shown here is derived from an EMBL/GenBank/DDBJ whole genome shotgun (WGS) entry which is preliminary data.</text>
</comment>
<evidence type="ECO:0000313" key="3">
    <source>
        <dbReference type="Proteomes" id="UP001144204"/>
    </source>
</evidence>
<dbReference type="GO" id="GO:0032259">
    <property type="term" value="P:methylation"/>
    <property type="evidence" value="ECO:0007669"/>
    <property type="project" value="UniProtKB-KW"/>
</dbReference>
<dbReference type="RefSeq" id="WP_286136421.1">
    <property type="nucleotide sequence ID" value="NZ_BRPL01000002.1"/>
</dbReference>
<accession>A0A9W6ETE7</accession>
<keyword evidence="2" id="KW-0489">Methyltransferase</keyword>
<dbReference type="InterPro" id="IPR007848">
    <property type="entry name" value="Small_mtfrase_dom"/>
</dbReference>
<proteinExistence type="predicted"/>
<dbReference type="SUPFAM" id="SSF53335">
    <property type="entry name" value="S-adenosyl-L-methionine-dependent methyltransferases"/>
    <property type="match status" value="1"/>
</dbReference>
<dbReference type="InterPro" id="IPR029063">
    <property type="entry name" value="SAM-dependent_MTases_sf"/>
</dbReference>
<feature type="domain" description="Methyltransferase small" evidence="1">
    <location>
        <begin position="19"/>
        <end position="143"/>
    </location>
</feature>
<reference evidence="2" key="1">
    <citation type="submission" date="2022-07" db="EMBL/GenBank/DDBJ databases">
        <authorList>
            <person name="Kouya T."/>
            <person name="Ishiyama Y."/>
        </authorList>
    </citation>
    <scope>NUCLEOTIDE SEQUENCE</scope>
    <source>
        <strain evidence="2">WR16-4</strain>
    </source>
</reference>
<dbReference type="AlphaFoldDB" id="A0A9W6ETE7"/>
<name>A0A9W6ETE7_9LACO</name>
<dbReference type="GO" id="GO:0008168">
    <property type="term" value="F:methyltransferase activity"/>
    <property type="evidence" value="ECO:0007669"/>
    <property type="project" value="UniProtKB-KW"/>
</dbReference>
<organism evidence="2 3">
    <name type="scientific">Philodulcilactobacillus myokoensis</name>
    <dbReference type="NCBI Taxonomy" id="2929573"/>
    <lineage>
        <taxon>Bacteria</taxon>
        <taxon>Bacillati</taxon>
        <taxon>Bacillota</taxon>
        <taxon>Bacilli</taxon>
        <taxon>Lactobacillales</taxon>
        <taxon>Lactobacillaceae</taxon>
        <taxon>Philodulcilactobacillus</taxon>
    </lineage>
</organism>
<evidence type="ECO:0000313" key="2">
    <source>
        <dbReference type="EMBL" id="GLB46959.1"/>
    </source>
</evidence>
<sequence>MKLKPNERIDQIYSQNVKIIQNPKMFAFSLDAVALSSFAKIPKNKKTRVVDLCAGNGVIGLLTQHQTNGMIIEIEIQPQLADMAKRSIEMNQLDSKIKVLNIDLKNTYQYIPKDSVDVVTCNPPYFKNLVTSKKNPNPYLAIARHEIKTNLESTVKIASGLLKMNGKAFFVYRPDRLSDILIIMRRHRMEPKQIRFVYPKEQKNANIVLIKAIKDGHADGLKILPPLFAYQGNHYSKEVRKMLYGK</sequence>
<dbReference type="CDD" id="cd02440">
    <property type="entry name" value="AdoMet_MTases"/>
    <property type="match status" value="1"/>
</dbReference>
<protein>
    <submittedName>
        <fullName evidence="2">Methyltransferase</fullName>
    </submittedName>
</protein>
<dbReference type="Proteomes" id="UP001144204">
    <property type="component" value="Unassembled WGS sequence"/>
</dbReference>
<dbReference type="EMBL" id="BRPL01000002">
    <property type="protein sequence ID" value="GLB46959.1"/>
    <property type="molecule type" value="Genomic_DNA"/>
</dbReference>
<keyword evidence="3" id="KW-1185">Reference proteome</keyword>
<dbReference type="InterPro" id="IPR050210">
    <property type="entry name" value="tRNA_Adenine-N(6)_MTase"/>
</dbReference>
<dbReference type="Gene3D" id="3.40.50.150">
    <property type="entry name" value="Vaccinia Virus protein VP39"/>
    <property type="match status" value="1"/>
</dbReference>
<evidence type="ECO:0000259" key="1">
    <source>
        <dbReference type="Pfam" id="PF05175"/>
    </source>
</evidence>
<dbReference type="Pfam" id="PF05175">
    <property type="entry name" value="MTS"/>
    <property type="match status" value="1"/>
</dbReference>
<reference evidence="2" key="2">
    <citation type="journal article" date="2023" name="PLoS ONE">
        <title>Philodulcilactobacillus myokoensis gen. nov., sp. nov., a fructophilic, acidophilic, and agar-phobic lactic acid bacterium isolated from fermented vegetable extracts.</title>
        <authorList>
            <person name="Kouya T."/>
            <person name="Ishiyama Y."/>
            <person name="Ohashi S."/>
            <person name="Kumakubo R."/>
            <person name="Yamazaki T."/>
            <person name="Otaki T."/>
        </authorList>
    </citation>
    <scope>NUCLEOTIDE SEQUENCE</scope>
    <source>
        <strain evidence="2">WR16-4</strain>
    </source>
</reference>